<evidence type="ECO:0000313" key="1">
    <source>
        <dbReference type="EMBL" id="GAG88626.1"/>
    </source>
</evidence>
<protein>
    <submittedName>
        <fullName evidence="1">Uncharacterized protein</fullName>
    </submittedName>
</protein>
<feature type="non-terminal residue" evidence="1">
    <location>
        <position position="1"/>
    </location>
</feature>
<proteinExistence type="predicted"/>
<gene>
    <name evidence="1" type="ORF">S01H4_26956</name>
</gene>
<comment type="caution">
    <text evidence="1">The sequence shown here is derived from an EMBL/GenBank/DDBJ whole genome shotgun (WGS) entry which is preliminary data.</text>
</comment>
<name>X1CWP7_9ZZZZ</name>
<reference evidence="1" key="1">
    <citation type="journal article" date="2014" name="Front. Microbiol.">
        <title>High frequency of phylogenetically diverse reductive dehalogenase-homologous genes in deep subseafloor sedimentary metagenomes.</title>
        <authorList>
            <person name="Kawai M."/>
            <person name="Futagami T."/>
            <person name="Toyoda A."/>
            <person name="Takaki Y."/>
            <person name="Nishi S."/>
            <person name="Hori S."/>
            <person name="Arai W."/>
            <person name="Tsubouchi T."/>
            <person name="Morono Y."/>
            <person name="Uchiyama I."/>
            <person name="Ito T."/>
            <person name="Fujiyama A."/>
            <person name="Inagaki F."/>
            <person name="Takami H."/>
        </authorList>
    </citation>
    <scope>NUCLEOTIDE SEQUENCE</scope>
    <source>
        <strain evidence="1">Expedition CK06-06</strain>
    </source>
</reference>
<dbReference type="EMBL" id="BART01013078">
    <property type="protein sequence ID" value="GAG88626.1"/>
    <property type="molecule type" value="Genomic_DNA"/>
</dbReference>
<organism evidence="1">
    <name type="scientific">marine sediment metagenome</name>
    <dbReference type="NCBI Taxonomy" id="412755"/>
    <lineage>
        <taxon>unclassified sequences</taxon>
        <taxon>metagenomes</taxon>
        <taxon>ecological metagenomes</taxon>
    </lineage>
</organism>
<accession>X1CWP7</accession>
<sequence length="29" mass="2914">VSVMSLHGAGAVITTLDQFNFSTFGGDAA</sequence>
<dbReference type="AlphaFoldDB" id="X1CWP7"/>